<dbReference type="Gene3D" id="1.10.132.60">
    <property type="entry name" value="DNA polymerase family B, C-terminal domain"/>
    <property type="match status" value="1"/>
</dbReference>
<organism evidence="24 25">
    <name type="scientific">Ophiocordyceps australis</name>
    <dbReference type="NCBI Taxonomy" id="1399860"/>
    <lineage>
        <taxon>Eukaryota</taxon>
        <taxon>Fungi</taxon>
        <taxon>Dikarya</taxon>
        <taxon>Ascomycota</taxon>
        <taxon>Pezizomycotina</taxon>
        <taxon>Sordariomycetes</taxon>
        <taxon>Hypocreomycetidae</taxon>
        <taxon>Hypocreales</taxon>
        <taxon>Ophiocordycipitaceae</taxon>
        <taxon>Ophiocordyceps</taxon>
    </lineage>
</organism>
<dbReference type="FunFam" id="3.30.420.10:FF:000015">
    <property type="entry name" value="DNA polymerase epsilon catalytic subunit"/>
    <property type="match status" value="1"/>
</dbReference>
<dbReference type="Pfam" id="PF23250">
    <property type="entry name" value="zf_DPOE_2"/>
    <property type="match status" value="1"/>
</dbReference>
<evidence type="ECO:0000256" key="5">
    <source>
        <dbReference type="ARBA" id="ARBA00022485"/>
    </source>
</evidence>
<comment type="catalytic activity">
    <reaction evidence="18 21">
        <text>DNA(n) + a 2'-deoxyribonucleoside 5'-triphosphate = DNA(n+1) + diphosphate</text>
        <dbReference type="Rhea" id="RHEA:22508"/>
        <dbReference type="Rhea" id="RHEA-COMP:17339"/>
        <dbReference type="Rhea" id="RHEA-COMP:17340"/>
        <dbReference type="ChEBI" id="CHEBI:33019"/>
        <dbReference type="ChEBI" id="CHEBI:61560"/>
        <dbReference type="ChEBI" id="CHEBI:173112"/>
        <dbReference type="EC" id="2.7.7.7"/>
    </reaction>
</comment>
<dbReference type="InterPro" id="IPR029703">
    <property type="entry name" value="POL2"/>
</dbReference>
<dbReference type="InterPro" id="IPR055191">
    <property type="entry name" value="POL2_thumb"/>
</dbReference>
<dbReference type="GO" id="GO:0008270">
    <property type="term" value="F:zinc ion binding"/>
    <property type="evidence" value="ECO:0007669"/>
    <property type="project" value="UniProtKB-KW"/>
</dbReference>
<keyword evidence="5 21" id="KW-0004">4Fe-4S</keyword>
<reference evidence="24 25" key="1">
    <citation type="submission" date="2017-06" db="EMBL/GenBank/DDBJ databases">
        <title>Ant-infecting Ophiocordyceps genomes reveal a high diversity of potential behavioral manipulation genes and a possible major role for enterotoxins.</title>
        <authorList>
            <person name="De Bekker C."/>
            <person name="Evans H.C."/>
            <person name="Brachmann A."/>
            <person name="Hughes D.P."/>
        </authorList>
    </citation>
    <scope>NUCLEOTIDE SEQUENCE [LARGE SCALE GENOMIC DNA]</scope>
    <source>
        <strain evidence="24 25">Map64</strain>
    </source>
</reference>
<dbReference type="InterPro" id="IPR036397">
    <property type="entry name" value="RNaseH_sf"/>
</dbReference>
<proteinExistence type="inferred from homology"/>
<feature type="region of interest" description="Disordered" evidence="22">
    <location>
        <begin position="1"/>
        <end position="22"/>
    </location>
</feature>
<accession>A0A2C5Y5I6</accession>
<dbReference type="Proteomes" id="UP000226192">
    <property type="component" value="Unassembled WGS sequence"/>
</dbReference>
<evidence type="ECO:0000256" key="15">
    <source>
        <dbReference type="ARBA" id="ARBA00023125"/>
    </source>
</evidence>
<keyword evidence="11 21" id="KW-0862">Zinc</keyword>
<dbReference type="GO" id="GO:0045004">
    <property type="term" value="P:DNA replication proofreading"/>
    <property type="evidence" value="ECO:0007669"/>
    <property type="project" value="TreeGrafter"/>
</dbReference>
<dbReference type="FunFam" id="1.10.287.690:FF:000005">
    <property type="entry name" value="DNA polymerase epsilon catalytic subunit"/>
    <property type="match status" value="1"/>
</dbReference>
<dbReference type="SUPFAM" id="SSF56672">
    <property type="entry name" value="DNA/RNA polymerases"/>
    <property type="match status" value="1"/>
</dbReference>
<evidence type="ECO:0000256" key="8">
    <source>
        <dbReference type="ARBA" id="ARBA00022705"/>
    </source>
</evidence>
<keyword evidence="17 21" id="KW-0539">Nucleus</keyword>
<dbReference type="GO" id="GO:0006272">
    <property type="term" value="P:leading strand elongation"/>
    <property type="evidence" value="ECO:0007669"/>
    <property type="project" value="TreeGrafter"/>
</dbReference>
<keyword evidence="8 21" id="KW-0235">DNA replication</keyword>
<dbReference type="GO" id="GO:0000278">
    <property type="term" value="P:mitotic cell cycle"/>
    <property type="evidence" value="ECO:0007669"/>
    <property type="project" value="TreeGrafter"/>
</dbReference>
<dbReference type="GO" id="GO:0051539">
    <property type="term" value="F:4 iron, 4 sulfur cluster binding"/>
    <property type="evidence" value="ECO:0007669"/>
    <property type="project" value="UniProtKB-KW"/>
</dbReference>
<dbReference type="CDD" id="cd05779">
    <property type="entry name" value="DNA_polB_epsilon_exo"/>
    <property type="match status" value="1"/>
</dbReference>
<dbReference type="InterPro" id="IPR006133">
    <property type="entry name" value="DNA-dir_DNA_pol_B_exonuc"/>
</dbReference>
<dbReference type="InterPro" id="IPR012337">
    <property type="entry name" value="RNaseH-like_sf"/>
</dbReference>
<evidence type="ECO:0000256" key="2">
    <source>
        <dbReference type="ARBA" id="ARBA00004123"/>
    </source>
</evidence>
<dbReference type="InterPro" id="IPR054475">
    <property type="entry name" value="Znf-DPOE"/>
</dbReference>
<dbReference type="GO" id="GO:0000166">
    <property type="term" value="F:nucleotide binding"/>
    <property type="evidence" value="ECO:0007669"/>
    <property type="project" value="InterPro"/>
</dbReference>
<dbReference type="Pfam" id="PF08490">
    <property type="entry name" value="DUF1744"/>
    <property type="match status" value="2"/>
</dbReference>
<evidence type="ECO:0000256" key="10">
    <source>
        <dbReference type="ARBA" id="ARBA00022771"/>
    </source>
</evidence>
<feature type="domain" description="DNA polymerase epsilon catalytic subunit A C-terminal" evidence="23">
    <location>
        <begin position="1352"/>
        <end position="1629"/>
    </location>
</feature>
<dbReference type="SMART" id="SM00486">
    <property type="entry name" value="POLBc"/>
    <property type="match status" value="1"/>
</dbReference>
<dbReference type="SUPFAM" id="SSF53098">
    <property type="entry name" value="Ribonuclease H-like"/>
    <property type="match status" value="1"/>
</dbReference>
<evidence type="ECO:0000256" key="18">
    <source>
        <dbReference type="ARBA" id="ARBA00049244"/>
    </source>
</evidence>
<dbReference type="InterPro" id="IPR023211">
    <property type="entry name" value="DNA_pol_palm_dom_sf"/>
</dbReference>
<evidence type="ECO:0000256" key="21">
    <source>
        <dbReference type="RuleBase" id="RU365029"/>
    </source>
</evidence>
<dbReference type="GO" id="GO:0006287">
    <property type="term" value="P:base-excision repair, gap-filling"/>
    <property type="evidence" value="ECO:0007669"/>
    <property type="project" value="TreeGrafter"/>
</dbReference>
<comment type="function">
    <text evidence="19 21">DNA polymerase II participates in chromosomal DNA replication.</text>
</comment>
<evidence type="ECO:0000256" key="9">
    <source>
        <dbReference type="ARBA" id="ARBA00022723"/>
    </source>
</evidence>
<evidence type="ECO:0000256" key="3">
    <source>
        <dbReference type="ARBA" id="ARBA00004173"/>
    </source>
</evidence>
<evidence type="ECO:0000313" key="24">
    <source>
        <dbReference type="EMBL" id="PHH62883.1"/>
    </source>
</evidence>
<evidence type="ECO:0000256" key="6">
    <source>
        <dbReference type="ARBA" id="ARBA00022679"/>
    </source>
</evidence>
<comment type="cofactor">
    <cofactor evidence="1 21">
        <name>[4Fe-4S] cluster</name>
        <dbReference type="ChEBI" id="CHEBI:49883"/>
    </cofactor>
</comment>
<evidence type="ECO:0000256" key="7">
    <source>
        <dbReference type="ARBA" id="ARBA00022695"/>
    </source>
</evidence>
<keyword evidence="12 21" id="KW-0239">DNA-directed DNA polymerase</keyword>
<dbReference type="GO" id="GO:0005739">
    <property type="term" value="C:mitochondrion"/>
    <property type="evidence" value="ECO:0007669"/>
    <property type="project" value="UniProtKB-SubCell"/>
</dbReference>
<dbReference type="PANTHER" id="PTHR10670">
    <property type="entry name" value="DNA POLYMERASE EPSILON CATALYTIC SUBUNIT A"/>
    <property type="match status" value="1"/>
</dbReference>
<dbReference type="InterPro" id="IPR006172">
    <property type="entry name" value="DNA-dir_DNA_pol_B"/>
</dbReference>
<evidence type="ECO:0000256" key="19">
    <source>
        <dbReference type="ARBA" id="ARBA00057054"/>
    </source>
</evidence>
<dbReference type="SMART" id="SM01159">
    <property type="entry name" value="DUF1744"/>
    <property type="match status" value="1"/>
</dbReference>
<dbReference type="Gene3D" id="3.90.1600.10">
    <property type="entry name" value="Palm domain of DNA polymerase"/>
    <property type="match status" value="1"/>
</dbReference>
<dbReference type="PANTHER" id="PTHR10670:SF0">
    <property type="entry name" value="DNA POLYMERASE EPSILON CATALYTIC SUBUNIT A"/>
    <property type="match status" value="1"/>
</dbReference>
<keyword evidence="10 21" id="KW-0863">Zinc-finger</keyword>
<evidence type="ECO:0000256" key="11">
    <source>
        <dbReference type="ARBA" id="ARBA00022833"/>
    </source>
</evidence>
<dbReference type="InterPro" id="IPR043502">
    <property type="entry name" value="DNA/RNA_pol_sf"/>
</dbReference>
<dbReference type="GO" id="GO:0008310">
    <property type="term" value="F:single-stranded DNA 3'-5' DNA exonuclease activity"/>
    <property type="evidence" value="ECO:0007669"/>
    <property type="project" value="TreeGrafter"/>
</dbReference>
<dbReference type="EMBL" id="NJET01000061">
    <property type="protein sequence ID" value="PHH62883.1"/>
    <property type="molecule type" value="Genomic_DNA"/>
</dbReference>
<dbReference type="GO" id="GO:0003677">
    <property type="term" value="F:DNA binding"/>
    <property type="evidence" value="ECO:0007669"/>
    <property type="project" value="UniProtKB-KW"/>
</dbReference>
<evidence type="ECO:0000313" key="25">
    <source>
        <dbReference type="Proteomes" id="UP000226192"/>
    </source>
</evidence>
<comment type="similarity">
    <text evidence="4 21">Belongs to the DNA polymerase type-B family.</text>
</comment>
<keyword evidence="9 21" id="KW-0479">Metal-binding</keyword>
<evidence type="ECO:0000256" key="17">
    <source>
        <dbReference type="ARBA" id="ARBA00023242"/>
    </source>
</evidence>
<gene>
    <name evidence="24" type="ORF">CDD81_6601</name>
</gene>
<feature type="compositionally biased region" description="Basic and acidic residues" evidence="22">
    <location>
        <begin position="1463"/>
        <end position="1476"/>
    </location>
</feature>
<dbReference type="Gene3D" id="3.30.420.10">
    <property type="entry name" value="Ribonuclease H-like superfamily/Ribonuclease H"/>
    <property type="match status" value="1"/>
</dbReference>
<keyword evidence="25" id="KW-1185">Reference proteome</keyword>
<dbReference type="STRING" id="1399860.A0A2C5Y5I6"/>
<dbReference type="CDD" id="cd05535">
    <property type="entry name" value="POLBc_epsilon"/>
    <property type="match status" value="1"/>
</dbReference>
<dbReference type="Pfam" id="PF22912">
    <property type="entry name" value="zf-DPOE"/>
    <property type="match status" value="1"/>
</dbReference>
<dbReference type="Pfam" id="PF03104">
    <property type="entry name" value="DNA_pol_B_exo1"/>
    <property type="match status" value="1"/>
</dbReference>
<dbReference type="InterPro" id="IPR013697">
    <property type="entry name" value="DNA_pol_e_suA_C"/>
</dbReference>
<dbReference type="GO" id="GO:0003887">
    <property type="term" value="F:DNA-directed DNA polymerase activity"/>
    <property type="evidence" value="ECO:0007669"/>
    <property type="project" value="UniProtKB-KW"/>
</dbReference>
<dbReference type="Gene3D" id="3.30.342.10">
    <property type="entry name" value="DNA Polymerase, chain B, domain 1"/>
    <property type="match status" value="1"/>
</dbReference>
<name>A0A2C5Y5I6_9HYPO</name>
<dbReference type="GO" id="GO:0006297">
    <property type="term" value="P:nucleotide-excision repair, DNA gap filling"/>
    <property type="evidence" value="ECO:0007669"/>
    <property type="project" value="TreeGrafter"/>
</dbReference>
<evidence type="ECO:0000256" key="4">
    <source>
        <dbReference type="ARBA" id="ARBA00005755"/>
    </source>
</evidence>
<keyword evidence="13 21" id="KW-0408">Iron</keyword>
<keyword evidence="6 21" id="KW-0808">Transferase</keyword>
<evidence type="ECO:0000256" key="13">
    <source>
        <dbReference type="ARBA" id="ARBA00023004"/>
    </source>
</evidence>
<evidence type="ECO:0000256" key="20">
    <source>
        <dbReference type="ARBA" id="ARBA00065544"/>
    </source>
</evidence>
<keyword evidence="7 21" id="KW-0548">Nucleotidyltransferase</keyword>
<evidence type="ECO:0000256" key="16">
    <source>
        <dbReference type="ARBA" id="ARBA00023128"/>
    </source>
</evidence>
<comment type="subcellular location">
    <subcellularLocation>
        <location evidence="3">Mitochondrion</location>
    </subcellularLocation>
    <subcellularLocation>
        <location evidence="2 21">Nucleus</location>
    </subcellularLocation>
</comment>
<keyword evidence="15 21" id="KW-0238">DNA-binding</keyword>
<dbReference type="OrthoDB" id="10060449at2759"/>
<keyword evidence="14 21" id="KW-0411">Iron-sulfur</keyword>
<feature type="region of interest" description="Disordered" evidence="22">
    <location>
        <begin position="1463"/>
        <end position="1487"/>
    </location>
</feature>
<dbReference type="Pfam" id="PF22634">
    <property type="entry name" value="POL2_thumb"/>
    <property type="match status" value="1"/>
</dbReference>
<evidence type="ECO:0000256" key="1">
    <source>
        <dbReference type="ARBA" id="ARBA00001966"/>
    </source>
</evidence>
<keyword evidence="16" id="KW-0496">Mitochondrion</keyword>
<evidence type="ECO:0000259" key="23">
    <source>
        <dbReference type="SMART" id="SM01159"/>
    </source>
</evidence>
<evidence type="ECO:0000256" key="22">
    <source>
        <dbReference type="SAM" id="MobiDB-lite"/>
    </source>
</evidence>
<dbReference type="FunFam" id="1.10.132.60:FF:000002">
    <property type="entry name" value="DNA polymerase epsilon catalytic subunit"/>
    <property type="match status" value="1"/>
</dbReference>
<evidence type="ECO:0000256" key="14">
    <source>
        <dbReference type="ARBA" id="ARBA00023014"/>
    </source>
</evidence>
<protein>
    <recommendedName>
        <fullName evidence="21">DNA polymerase epsilon catalytic subunit</fullName>
        <ecNumber evidence="21">2.7.7.7</ecNumber>
    </recommendedName>
</protein>
<dbReference type="GO" id="GO:0008622">
    <property type="term" value="C:epsilon DNA polymerase complex"/>
    <property type="evidence" value="ECO:0007669"/>
    <property type="project" value="InterPro"/>
</dbReference>
<evidence type="ECO:0000256" key="12">
    <source>
        <dbReference type="ARBA" id="ARBA00022932"/>
    </source>
</evidence>
<comment type="subunit">
    <text evidence="20">Heterotetramer. Consists of 4 subunits: POL2, DPB2, DPB3 and DPB4.</text>
</comment>
<dbReference type="InterPro" id="IPR042087">
    <property type="entry name" value="DNA_pol_B_thumb"/>
</dbReference>
<dbReference type="EC" id="2.7.7.7" evidence="21"/>
<comment type="caution">
    <text evidence="24">The sequence shown here is derived from an EMBL/GenBank/DDBJ whole genome shotgun (WGS) entry which is preliminary data.</text>
</comment>
<sequence>MPNTSLRRPEKGVRRGGKAAYHGGRPQRVFAATARAEGTSAEEKWERVKLAQTIDDNMGFVRYSSGKRREGWLVNVQPASVEDEKNIGGRAALDCYFIQEDGSTFKATIEYEPYFLVAVKRGRESEAEEWIKRVPGDGVVKTIRKIEKDDLSLPNHLLGLRRTLLELRFSNVRDLMAARNDLLPVAEKNKKNMNAVEAYAQVVASDANMDLFDDDMNDDERRTNNAITDASDYIVDIREYDVPYHVRVMIDLDIRVGKWYFVEAKHGVTRVWPNPEKSLPAEPVVLAFDIETTKLPLKFPDAAIDQVMMISYMIDGQGFLITNREIISEDIGDFDYTPKPEYPGSFMIFNEPNEKTLLERFFLHVKEARPTVIATYNGDFFDWPFVEARASFHGIDMYTETGWKKDNDDQYKCNYSVHMDCFHWVNRDSYLPQGSRGLKAVTVAKLGYDPDELDPELMLPYASERPQTLAEYSVSDAVATYYLYMKYVHPFIFSLCTILPLGPDDTLRKGTGTLCEMLLMVQAYQKEIVLPNKHQAPKEAFWEGHLLDSETYVGGHVESIEAGVFRSDIAVDFAVDPGAVDELLRDLDAALKFVLTVEEKKSLEDVENFDEVKQQIVDRLMKLKETPNRHEQPLIYHLDVASMYPNIMTTNRLQPDSMITESDCAVCDFNRPGKTCDRRLPWAWRGEYIPAKRGEYNMIRSALENEKFAGKHAKAPMRRFHDLTADEQASLVRKRLQMYSQKVYHKIHDSTTIVREAIICQRENPFYINTVRDFRDRRYDYKGQAKVWKGKAEGLKSQGASASEIEAANKMIVVYDSLQLAHKVILNSFYGYVMRKGSRWYSMEMAGLVERLGRPLELDTDGIWCMLPATFPENFCFKLRNGKRYQTLVDGKTFRYETHSDNSIFFEVDGPYKAMVLPTSKEEDKNLKKRYAVFNHDGTLAELKGFELKRRGELKLIKIFQQQIFGFFLQGSNLAECYGAVAKVANRWLDVLHNKGTTLADEELMDLISENRSMSKTLQEYGAQKSTSITTARRLADFLGEQMPRNAPVTERAVPVAIFSADEATKRAFLKKWLKEEPAKTDPRALLDWDYYLERLGSVIQKLITIPAALQRLRNPDDRMKQKKLTDMASVRAVDVILAPSQGQKRKLAEPADGADAVAEGMAALPAKMPDPSQDYGAFLEYQKKKWRKKQTAAGNSNLEQRFQKQAHATFLKTWQVVQIGGSASSPGVLVVPRQVFVNVKSSEEMPDVDIGGCEVEQVNYTLPSGQASEAEAFGRLFKHSSVEGVYETQVPLSTRAVLRLGNGFALAGLKRPGGWQADGYLGEGGLAYVYISHIAAGERQVFGVFLSGGSEAHMVYGEMLEQRAREAEGTNWQECFAYAAQVAVKTVRVKTARKAHLESPVRQSLVAQVPGLEAWPAVAGRRLLGHYLGLGSWVAHLVQLARYGEVPLCNLAGDDVRQLIDGARPDEGGRERDEAASALEVQPPAPSNHAAAYTSVCADVTLRNLAINTLLTSALSNDADDAADVLPSDAALSPAALAVHLRWVHMQTQKALQQLLAQLRRLGCRVVHASAERVVLQTTKRHVPTAVNFVAFVLRAIKALPLFHFLDVEVAEYWDYLLWYDDFNHGGKACHPTAAEEEAPQLQTPFFHDWVAEFIDLMHRSKHHDAAPPSPTRLTQLPPSTDAAPPCFTKAFARPLTRAMAGLVAQQKRHLVHPDLATDYSLPLLPGSHLPPTRDPLLDLIKALSQIICLDRSLHLHARTLRRSLLLLVDTPEFSPLATFTNPSSTLPLSTSCDACTAVRTLDLCRDPDVIASSSWRCADVDGEWRACMSREHVLGRLAVLRRVAEYYKMSMLLAVVEGIYNVL</sequence>